<dbReference type="Pfam" id="PF12358">
    <property type="entry name" value="DUF3644"/>
    <property type="match status" value="1"/>
</dbReference>
<dbReference type="RefSeq" id="WP_267449761.1">
    <property type="nucleotide sequence ID" value="NZ_JANDBG010000040.1"/>
</dbReference>
<dbReference type="Proteomes" id="UP001207430">
    <property type="component" value="Unassembled WGS sequence"/>
</dbReference>
<dbReference type="EMBL" id="JANDBG010000040">
    <property type="protein sequence ID" value="MCX9004698.1"/>
    <property type="molecule type" value="Genomic_DNA"/>
</dbReference>
<evidence type="ECO:0000259" key="1">
    <source>
        <dbReference type="Pfam" id="PF12358"/>
    </source>
</evidence>
<proteinExistence type="predicted"/>
<dbReference type="InterPro" id="IPR022104">
    <property type="entry name" value="DUF3644"/>
</dbReference>
<evidence type="ECO:0000313" key="3">
    <source>
        <dbReference type="Proteomes" id="UP001207430"/>
    </source>
</evidence>
<dbReference type="AlphaFoldDB" id="A0AAW5W8C7"/>
<accession>A0AAW5W8C7</accession>
<organism evidence="2 3">
    <name type="scientific">Citrobacter portucalensis</name>
    <dbReference type="NCBI Taxonomy" id="1639133"/>
    <lineage>
        <taxon>Bacteria</taxon>
        <taxon>Pseudomonadati</taxon>
        <taxon>Pseudomonadota</taxon>
        <taxon>Gammaproteobacteria</taxon>
        <taxon>Enterobacterales</taxon>
        <taxon>Enterobacteriaceae</taxon>
        <taxon>Citrobacter</taxon>
        <taxon>Citrobacter freundii complex</taxon>
    </lineage>
</organism>
<name>A0AAW5W8C7_9ENTR</name>
<gene>
    <name evidence="2" type="ORF">NLN86_24100</name>
</gene>
<sequence>MNKNVDKVELAFSFFTKMKREGKLFDFCDIEQATGWSRASVRTYFSKKWGGILTKNEDGIFVNSKFDNFTLKSFKQHHSQTETTNKFFFNILLDKAVTASVTAIEVYNKPDFKFREESFSILMVNAWELLLKARILQLNNDNLDSIYFKSKGETVLSPSGNPKTISISRAVSLLQSNGEINSIIADNIQLLILIRDECVHFISEDNEISVKVQALGTASLKNFMTLAMQWFDYNFNQFNFYLMPVSFYHLTDMCSFSVDNNYRENMFQYLNTVEHAHDDDEDDNFSISLKLETKLVKTTSAEALQIRLTDDPNAPELQINEEDALKNFPYNYNGLCELFRKRYSDFKQNHEFNKIMRSLKTQGEKFCKQRKLDPNNPKSIYKTFYSSRIVEELDKHYSKIQ</sequence>
<comment type="caution">
    <text evidence="2">The sequence shown here is derived from an EMBL/GenBank/DDBJ whole genome shotgun (WGS) entry which is preliminary data.</text>
</comment>
<feature type="domain" description="DUF3644" evidence="1">
    <location>
        <begin position="92"/>
        <end position="275"/>
    </location>
</feature>
<reference evidence="2" key="1">
    <citation type="submission" date="2022-07" db="EMBL/GenBank/DDBJ databases">
        <title>Genome Sequence of Citrobacter portucalensis from Edible Snails.</title>
        <authorList>
            <person name="Okafor A.C."/>
            <person name="Ogbo F.C."/>
            <person name="Ruppitsch W."/>
            <person name="Allerberger F."/>
        </authorList>
    </citation>
    <scope>NUCLEOTIDE SEQUENCE</scope>
    <source>
        <strain evidence="2">Igbk 7</strain>
    </source>
</reference>
<evidence type="ECO:0000313" key="2">
    <source>
        <dbReference type="EMBL" id="MCX9004698.1"/>
    </source>
</evidence>
<protein>
    <submittedName>
        <fullName evidence="2">DUF3644 domain-containing protein</fullName>
    </submittedName>
</protein>